<comment type="caution">
    <text evidence="1">The sequence shown here is derived from an EMBL/GenBank/DDBJ whole genome shotgun (WGS) entry which is preliminary data.</text>
</comment>
<protein>
    <submittedName>
        <fullName evidence="1">Uncharacterized protein</fullName>
    </submittedName>
</protein>
<dbReference type="EMBL" id="QEKH01000023">
    <property type="protein sequence ID" value="PVY38957.1"/>
    <property type="molecule type" value="Genomic_DNA"/>
</dbReference>
<keyword evidence="2" id="KW-1185">Reference proteome</keyword>
<accession>A0A2U1ARP4</accession>
<sequence length="278" mass="31398">MKIGLKSKLRGKAVRLIDIYYLALDTISALLKNSPPQNITLADGVKSLQKHLPAAEEILQTMPVSGVNVENPLQAMQLYVSTVETGITRKLPIYARVLKKLNEAVESSDFSDSQKEKLLEIAVESYLAGWLALLTQFDLFSEKLDDLLVQTRCTTREEMMHELREKRSIGEILRRLEELQKADIQAIKPKHPLTLAEKVAIINTAFRRLSDLGIKHSFTGRTIQNWDNGRCPYEGYSALFNEIELASWAPIRSSERLGASRHSAILFPVYPKRRCHGG</sequence>
<gene>
    <name evidence="1" type="ORF">C8D82_1239</name>
</gene>
<reference evidence="1 2" key="1">
    <citation type="submission" date="2018-04" db="EMBL/GenBank/DDBJ databases">
        <title>Genomic Encyclopedia of Type Strains, Phase IV (KMG-IV): sequencing the most valuable type-strain genomes for metagenomic binning, comparative biology and taxonomic classification.</title>
        <authorList>
            <person name="Goeker M."/>
        </authorList>
    </citation>
    <scope>NUCLEOTIDE SEQUENCE [LARGE SCALE GENOMIC DNA]</scope>
    <source>
        <strain evidence="1 2">DSM 14823</strain>
    </source>
</reference>
<evidence type="ECO:0000313" key="1">
    <source>
        <dbReference type="EMBL" id="PVY38957.1"/>
    </source>
</evidence>
<dbReference type="Proteomes" id="UP000245959">
    <property type="component" value="Unassembled WGS sequence"/>
</dbReference>
<organism evidence="1 2">
    <name type="scientific">Victivallis vadensis</name>
    <dbReference type="NCBI Taxonomy" id="172901"/>
    <lineage>
        <taxon>Bacteria</taxon>
        <taxon>Pseudomonadati</taxon>
        <taxon>Lentisphaerota</taxon>
        <taxon>Lentisphaeria</taxon>
        <taxon>Victivallales</taxon>
        <taxon>Victivallaceae</taxon>
        <taxon>Victivallis</taxon>
    </lineage>
</organism>
<proteinExistence type="predicted"/>
<dbReference type="AlphaFoldDB" id="A0A2U1ARP4"/>
<evidence type="ECO:0000313" key="2">
    <source>
        <dbReference type="Proteomes" id="UP000245959"/>
    </source>
</evidence>
<name>A0A2U1ARP4_9BACT</name>